<evidence type="ECO:0000313" key="2">
    <source>
        <dbReference type="Proteomes" id="UP001431209"/>
    </source>
</evidence>
<sequence length="528" mass="61724">MEVHQLNASLNWDSKYEANPWDLSFADVDVAMRCYPTTKLQVPLNFIQADGKRGYSLGVEYSYDILTPKNQYQGFDPTSYQENEAYYDSANNPRYSQRDLDDVDGDDLSDDIYNVNSGFYNQNRFDKHREDNLDGKLQIFNMEESQQFDFGRAWNNILRVTGLKYAQGIFKFHLQKPFLSQDQQQQTPKDSLTHQSLLNDSLSTFDNNETFPQAIIMNHLSTLFGSNKLMANLGFNTKSHMTSSKVLLRRKLTLMNSPLFITGSVTNPHIPQDSILGLSAASMGYCLQYRTHKDRSAISMSRRGMFITPFKDSTKKHFLDSWKKYYENEELINLPPAPTFQSVLPHSMRWHSNVKNKNSFLGVVIKYIDTARNVAHQISKVLRYFIDVQIATVENTVQNLWPMKFYKYKAYILSRVYEQLYVFSVGCRTKSSVEYSWKKDVKGFLQHVFRVPLEMDWGCDLFRLWLFVDLYMEVARKNLQFKFRHQHSVTVAVTLFDVYTLFSYTLSLHPIYRQMIKYIQIIKSFIVG</sequence>
<proteinExistence type="predicted"/>
<organism evidence="1 2">
    <name type="scientific">Acrasis kona</name>
    <dbReference type="NCBI Taxonomy" id="1008807"/>
    <lineage>
        <taxon>Eukaryota</taxon>
        <taxon>Discoba</taxon>
        <taxon>Heterolobosea</taxon>
        <taxon>Tetramitia</taxon>
        <taxon>Eutetramitia</taxon>
        <taxon>Acrasidae</taxon>
        <taxon>Acrasis</taxon>
    </lineage>
</organism>
<keyword evidence="2" id="KW-1185">Reference proteome</keyword>
<gene>
    <name evidence="1" type="ORF">AKO1_010174</name>
</gene>
<dbReference type="Proteomes" id="UP001431209">
    <property type="component" value="Unassembled WGS sequence"/>
</dbReference>
<comment type="caution">
    <text evidence="1">The sequence shown here is derived from an EMBL/GenBank/DDBJ whole genome shotgun (WGS) entry which is preliminary data.</text>
</comment>
<accession>A0AAW2ZRG5</accession>
<protein>
    <submittedName>
        <fullName evidence="1">Uncharacterized protein</fullName>
    </submittedName>
</protein>
<dbReference type="EMBL" id="JAOPGA020001843">
    <property type="protein sequence ID" value="KAL0491697.1"/>
    <property type="molecule type" value="Genomic_DNA"/>
</dbReference>
<dbReference type="AlphaFoldDB" id="A0AAW2ZRG5"/>
<evidence type="ECO:0000313" key="1">
    <source>
        <dbReference type="EMBL" id="KAL0491697.1"/>
    </source>
</evidence>
<reference evidence="1 2" key="1">
    <citation type="submission" date="2024-03" db="EMBL/GenBank/DDBJ databases">
        <title>The Acrasis kona genome and developmental transcriptomes reveal deep origins of eukaryotic multicellular pathways.</title>
        <authorList>
            <person name="Sheikh S."/>
            <person name="Fu C.-J."/>
            <person name="Brown M.W."/>
            <person name="Baldauf S.L."/>
        </authorList>
    </citation>
    <scope>NUCLEOTIDE SEQUENCE [LARGE SCALE GENOMIC DNA]</scope>
    <source>
        <strain evidence="1 2">ATCC MYA-3509</strain>
    </source>
</reference>
<name>A0AAW2ZRG5_9EUKA</name>